<evidence type="ECO:0000313" key="19">
    <source>
        <dbReference type="EMBL" id="KUG17526.1"/>
    </source>
</evidence>
<keyword evidence="12 15" id="KW-0472">Membrane</keyword>
<feature type="transmembrane region" description="Helical" evidence="15">
    <location>
        <begin position="295"/>
        <end position="315"/>
    </location>
</feature>
<evidence type="ECO:0000256" key="3">
    <source>
        <dbReference type="ARBA" id="ARBA00004127"/>
    </source>
</evidence>
<evidence type="ECO:0000256" key="11">
    <source>
        <dbReference type="ARBA" id="ARBA00022989"/>
    </source>
</evidence>
<dbReference type="InterPro" id="IPR048307">
    <property type="entry name" value="STT3_N"/>
</dbReference>
<feature type="transmembrane region" description="Helical" evidence="15">
    <location>
        <begin position="249"/>
        <end position="265"/>
    </location>
</feature>
<evidence type="ECO:0000256" key="1">
    <source>
        <dbReference type="ARBA" id="ARBA00001936"/>
    </source>
</evidence>
<feature type="domain" description="Archaeal glycosylation protein B peripheral" evidence="17">
    <location>
        <begin position="840"/>
        <end position="931"/>
    </location>
</feature>
<dbReference type="Gene3D" id="2.60.40.3390">
    <property type="match status" value="1"/>
</dbReference>
<organism evidence="19">
    <name type="scientific">hydrocarbon metagenome</name>
    <dbReference type="NCBI Taxonomy" id="938273"/>
    <lineage>
        <taxon>unclassified sequences</taxon>
        <taxon>metagenomes</taxon>
        <taxon>ecological metagenomes</taxon>
    </lineage>
</organism>
<dbReference type="Pfam" id="PF02516">
    <property type="entry name" value="STT3"/>
    <property type="match status" value="1"/>
</dbReference>
<comment type="pathway">
    <text evidence="4">Protein modification; protein glycosylation.</text>
</comment>
<keyword evidence="6" id="KW-0328">Glycosyltransferase</keyword>
<keyword evidence="13" id="KW-0464">Manganese</keyword>
<evidence type="ECO:0000256" key="12">
    <source>
        <dbReference type="ARBA" id="ARBA00023136"/>
    </source>
</evidence>
<keyword evidence="8 15" id="KW-0812">Transmembrane</keyword>
<comment type="cofactor">
    <cofactor evidence="1">
        <name>Mn(2+)</name>
        <dbReference type="ChEBI" id="CHEBI:29035"/>
    </cofactor>
</comment>
<evidence type="ECO:0000256" key="4">
    <source>
        <dbReference type="ARBA" id="ARBA00004922"/>
    </source>
</evidence>
<evidence type="ECO:0000256" key="7">
    <source>
        <dbReference type="ARBA" id="ARBA00022679"/>
    </source>
</evidence>
<feature type="transmembrane region" description="Helical" evidence="15">
    <location>
        <begin position="212"/>
        <end position="229"/>
    </location>
</feature>
<reference evidence="19" key="1">
    <citation type="journal article" date="2015" name="Proc. Natl. Acad. Sci. U.S.A.">
        <title>Networks of energetic and metabolic interactions define dynamics in microbial communities.</title>
        <authorList>
            <person name="Embree M."/>
            <person name="Liu J.K."/>
            <person name="Al-Bassam M.M."/>
            <person name="Zengler K."/>
        </authorList>
    </citation>
    <scope>NUCLEOTIDE SEQUENCE</scope>
</reference>
<dbReference type="GO" id="GO:0004576">
    <property type="term" value="F:oligosaccharyl transferase activity"/>
    <property type="evidence" value="ECO:0007669"/>
    <property type="project" value="InterPro"/>
</dbReference>
<keyword evidence="11 15" id="KW-1133">Transmembrane helix</keyword>
<dbReference type="InterPro" id="IPR026410">
    <property type="entry name" value="OlisacTrfase_arch"/>
</dbReference>
<comment type="subcellular location">
    <subcellularLocation>
        <location evidence="3">Endomembrane system</location>
        <topology evidence="3">Multi-pass membrane protein</topology>
    </subcellularLocation>
</comment>
<dbReference type="UniPathway" id="UPA00378"/>
<protein>
    <submittedName>
        <fullName evidence="19">Oligosaccharyl transferase</fullName>
    </submittedName>
</protein>
<evidence type="ECO:0000256" key="15">
    <source>
        <dbReference type="SAM" id="Phobius"/>
    </source>
</evidence>
<feature type="transmembrane region" description="Helical" evidence="15">
    <location>
        <begin position="540"/>
        <end position="560"/>
    </location>
</feature>
<dbReference type="Pfam" id="PF22627">
    <property type="entry name" value="AglB_core-like"/>
    <property type="match status" value="1"/>
</dbReference>
<evidence type="ECO:0000256" key="6">
    <source>
        <dbReference type="ARBA" id="ARBA00022676"/>
    </source>
</evidence>
<dbReference type="InterPro" id="IPR003674">
    <property type="entry name" value="Oligo_trans_STT3"/>
</dbReference>
<feature type="transmembrane region" description="Helical" evidence="15">
    <location>
        <begin position="470"/>
        <end position="487"/>
    </location>
</feature>
<dbReference type="PANTHER" id="PTHR13872">
    <property type="entry name" value="DOLICHYL-DIPHOSPHOOLIGOSACCHARIDE--PROTEIN GLYCOSYLTRANSFERASE SUBUNIT"/>
    <property type="match status" value="1"/>
</dbReference>
<comment type="caution">
    <text evidence="19">The sequence shown here is derived from an EMBL/GenBank/DDBJ whole genome shotgun (WGS) entry which is preliminary data.</text>
</comment>
<evidence type="ECO:0000256" key="14">
    <source>
        <dbReference type="SAM" id="MobiDB-lite"/>
    </source>
</evidence>
<evidence type="ECO:0000256" key="10">
    <source>
        <dbReference type="ARBA" id="ARBA00022842"/>
    </source>
</evidence>
<feature type="transmembrane region" description="Helical" evidence="15">
    <location>
        <begin position="271"/>
        <end position="288"/>
    </location>
</feature>
<dbReference type="InterPro" id="IPR041154">
    <property type="entry name" value="AglB_P1"/>
</dbReference>
<evidence type="ECO:0000256" key="13">
    <source>
        <dbReference type="ARBA" id="ARBA00023211"/>
    </source>
</evidence>
<dbReference type="Gene3D" id="3.40.50.12610">
    <property type="match status" value="1"/>
</dbReference>
<dbReference type="GO" id="GO:0016020">
    <property type="term" value="C:membrane"/>
    <property type="evidence" value="ECO:0007669"/>
    <property type="project" value="InterPro"/>
</dbReference>
<feature type="transmembrane region" description="Helical" evidence="15">
    <location>
        <begin position="56"/>
        <end position="76"/>
    </location>
</feature>
<sequence length="933" mass="103010">MVLWALMSKRSVGKGDDGKKTAAGVQEAKPQDLPPTPLEKKAKSKSAACLWQNNDILIYAGLIVAAAVSLFLRTYYNWKLVFTDNGVVFSSETDAWYHMMLARGVVINHQRLWFDPMTNFPNGTTLHFGPFHSWAIALVSEILGLGNPSMHLVDTVGAIMPAVLGALLVFPIYFIGRELAGKNCGLISALIIAVIPGQVFSRTTLGFTDHHAAEILLSTIAMMFLLMALRSGRRMTFDSLKDDWSKFKSPLIFSALSGLFLGLYIDAWSSGFLFVGVILFFVFWQSIFDHMKGKSIDYLGIIAAIAFIVAIIPILPFVKPYYGFNHYYYSLFQPTSLLIGAAAALVFALLSRYLNQKGLKRYYYPGSIAAATLIGTGILYIAIPQFTRPLLAGLSIFQQKTGGAATIGEASPLFANVNNVLTWFPGIGWIEGIFSFHTNSMIALFLSTFTFALVALLLLAFRNIWRQRPVDIAILSWSLIMLVMILAQNRFGYYYGVNVAVLTAFLVVYILQKLGIEDMDLDIGNLKDPSRLVRSNLKTIGAAIFIFALIILPSMSWSTVYARGASGPESDWLTSTTWLKDNTPSPGMELYEKYQYPASGKYEYNDSAYGIMSWWDYGHLIEVVGHRIPNANPFQQGIGSVTQNTPGSSPFFLAENESQAEKVLAELDQNRSKYMNTKYVMVDQQMATGKFHAMAAWSGISNSNYVGGFLQEQGGEYGQFQIWREPYFKSMTARMFFFDGSEMAGDQGIGLSYKGVEMEEGVIVPVLTEAPKISSNFTELEEFVRASKEKGYMAEIGSTSPAVSAIPLEALQHFRLVHESETPVTSSGQKWVKTFENVPGAVVKGSAPAGTPVMASIDIQTNQNRMFEYRQSNVSNSDGQFVLVLPYSTEGPISGGTQFDTKAVGNYTLYVGDVVYGLRVPEEYVLAGASINI</sequence>
<feature type="transmembrane region" description="Helical" evidence="15">
    <location>
        <begin position="327"/>
        <end position="350"/>
    </location>
</feature>
<feature type="transmembrane region" description="Helical" evidence="15">
    <location>
        <begin position="362"/>
        <end position="383"/>
    </location>
</feature>
<evidence type="ECO:0000256" key="5">
    <source>
        <dbReference type="ARBA" id="ARBA00010810"/>
    </source>
</evidence>
<evidence type="ECO:0000256" key="2">
    <source>
        <dbReference type="ARBA" id="ARBA00001946"/>
    </source>
</evidence>
<name>A0A0W8F9H1_9ZZZZ</name>
<comment type="similarity">
    <text evidence="5">Belongs to the STT3 family.</text>
</comment>
<dbReference type="Pfam" id="PF18079">
    <property type="entry name" value="AglB_L1"/>
    <property type="match status" value="1"/>
</dbReference>
<keyword evidence="10" id="KW-0460">Magnesium</keyword>
<gene>
    <name evidence="19" type="ORF">ASZ90_012798</name>
</gene>
<dbReference type="AlphaFoldDB" id="A0A0W8F9H1"/>
<dbReference type="NCBIfam" id="TIGR04154">
    <property type="entry name" value="archaeo_STT3"/>
    <property type="match status" value="1"/>
</dbReference>
<dbReference type="EMBL" id="LNQE01001436">
    <property type="protein sequence ID" value="KUG17526.1"/>
    <property type="molecule type" value="Genomic_DNA"/>
</dbReference>
<feature type="domain" description="Oligosaccharyl transferase STT3 N-terminal" evidence="16">
    <location>
        <begin position="71"/>
        <end position="461"/>
    </location>
</feature>
<dbReference type="InterPro" id="IPR054479">
    <property type="entry name" value="AglB-like_core"/>
</dbReference>
<feature type="transmembrane region" description="Helical" evidence="15">
    <location>
        <begin position="441"/>
        <end position="461"/>
    </location>
</feature>
<evidence type="ECO:0000256" key="8">
    <source>
        <dbReference type="ARBA" id="ARBA00022692"/>
    </source>
</evidence>
<keyword evidence="7 19" id="KW-0808">Transferase</keyword>
<proteinExistence type="inferred from homology"/>
<feature type="transmembrane region" description="Helical" evidence="15">
    <location>
        <begin position="183"/>
        <end position="200"/>
    </location>
</feature>
<feature type="transmembrane region" description="Helical" evidence="15">
    <location>
        <begin position="493"/>
        <end position="511"/>
    </location>
</feature>
<dbReference type="GO" id="GO:0046872">
    <property type="term" value="F:metal ion binding"/>
    <property type="evidence" value="ECO:0007669"/>
    <property type="project" value="UniProtKB-KW"/>
</dbReference>
<evidence type="ECO:0000259" key="18">
    <source>
        <dbReference type="Pfam" id="PF22627"/>
    </source>
</evidence>
<evidence type="ECO:0000259" key="16">
    <source>
        <dbReference type="Pfam" id="PF02516"/>
    </source>
</evidence>
<feature type="domain" description="AglB-like core" evidence="18">
    <location>
        <begin position="570"/>
        <end position="687"/>
    </location>
</feature>
<comment type="cofactor">
    <cofactor evidence="2">
        <name>Mg(2+)</name>
        <dbReference type="ChEBI" id="CHEBI:18420"/>
    </cofactor>
</comment>
<dbReference type="PANTHER" id="PTHR13872:SF1">
    <property type="entry name" value="DOLICHYL-DIPHOSPHOOLIGOSACCHARIDE--PROTEIN GLYCOSYLTRANSFERASE SUBUNIT STT3B"/>
    <property type="match status" value="1"/>
</dbReference>
<evidence type="ECO:0000259" key="17">
    <source>
        <dbReference type="Pfam" id="PF18079"/>
    </source>
</evidence>
<evidence type="ECO:0000256" key="9">
    <source>
        <dbReference type="ARBA" id="ARBA00022723"/>
    </source>
</evidence>
<accession>A0A0W8F9H1</accession>
<feature type="transmembrane region" description="Helical" evidence="15">
    <location>
        <begin position="158"/>
        <end position="176"/>
    </location>
</feature>
<feature type="region of interest" description="Disordered" evidence="14">
    <location>
        <begin position="12"/>
        <end position="39"/>
    </location>
</feature>
<dbReference type="GO" id="GO:0012505">
    <property type="term" value="C:endomembrane system"/>
    <property type="evidence" value="ECO:0007669"/>
    <property type="project" value="UniProtKB-SubCell"/>
</dbReference>
<keyword evidence="9" id="KW-0479">Metal-binding</keyword>